<evidence type="ECO:0000313" key="2">
    <source>
        <dbReference type="WBParaSite" id="JU765_v2.g15065.t1"/>
    </source>
</evidence>
<dbReference type="WBParaSite" id="JU765_v2.g15065.t1">
    <property type="protein sequence ID" value="JU765_v2.g15065.t1"/>
    <property type="gene ID" value="JU765_v2.g15065"/>
</dbReference>
<organism evidence="1 2">
    <name type="scientific">Panagrolaimus sp. JU765</name>
    <dbReference type="NCBI Taxonomy" id="591449"/>
    <lineage>
        <taxon>Eukaryota</taxon>
        <taxon>Metazoa</taxon>
        <taxon>Ecdysozoa</taxon>
        <taxon>Nematoda</taxon>
        <taxon>Chromadorea</taxon>
        <taxon>Rhabditida</taxon>
        <taxon>Tylenchina</taxon>
        <taxon>Panagrolaimomorpha</taxon>
        <taxon>Panagrolaimoidea</taxon>
        <taxon>Panagrolaimidae</taxon>
        <taxon>Panagrolaimus</taxon>
    </lineage>
</organism>
<evidence type="ECO:0000313" key="1">
    <source>
        <dbReference type="Proteomes" id="UP000887576"/>
    </source>
</evidence>
<sequence length="206" mass="24107">MPGCLFLPKRKMTSFSIESTVVDFEEEPEESRIRKERDRRALLDAILHLHNRCGKKHFVLPRGVENADERIDLKAARELDWSINRCLEDRSDNLEFLMDKLDFLEDAQKKCLKKEKIRKNKKRANRRLFFQKIWRKIKHPFGNEEEIPEPSAEASELTSNSSNVEFQEVERICYSFRTRKVSYFPSDDSDVGSTSSSSSDEKAASE</sequence>
<protein>
    <submittedName>
        <fullName evidence="2">Uncharacterized protein</fullName>
    </submittedName>
</protein>
<proteinExistence type="predicted"/>
<reference evidence="2" key="1">
    <citation type="submission" date="2022-11" db="UniProtKB">
        <authorList>
            <consortium name="WormBaseParasite"/>
        </authorList>
    </citation>
    <scope>IDENTIFICATION</scope>
</reference>
<accession>A0AC34QCJ8</accession>
<dbReference type="Proteomes" id="UP000887576">
    <property type="component" value="Unplaced"/>
</dbReference>
<name>A0AC34QCJ8_9BILA</name>